<keyword evidence="5" id="KW-0862">Zinc</keyword>
<dbReference type="PROSITE" id="PS50157">
    <property type="entry name" value="ZINC_FINGER_C2H2_2"/>
    <property type="match status" value="6"/>
</dbReference>
<comment type="caution">
    <text evidence="12">The sequence shown here is derived from an EMBL/GenBank/DDBJ whole genome shotgun (WGS) entry which is preliminary data.</text>
</comment>
<feature type="region of interest" description="Disordered" evidence="10">
    <location>
        <begin position="1"/>
        <end position="45"/>
    </location>
</feature>
<evidence type="ECO:0000256" key="7">
    <source>
        <dbReference type="ARBA" id="ARBA00023163"/>
    </source>
</evidence>
<feature type="domain" description="C2H2-type" evidence="11">
    <location>
        <begin position="310"/>
        <end position="333"/>
    </location>
</feature>
<feature type="compositionally biased region" description="Basic residues" evidence="10">
    <location>
        <begin position="10"/>
        <end position="25"/>
    </location>
</feature>
<evidence type="ECO:0000256" key="9">
    <source>
        <dbReference type="PROSITE-ProRule" id="PRU00042"/>
    </source>
</evidence>
<dbReference type="PANTHER" id="PTHR47772:SF4">
    <property type="entry name" value="ZFP64 ZINC FINGER PROTEIN"/>
    <property type="match status" value="1"/>
</dbReference>
<keyword evidence="2" id="KW-0479">Metal-binding</keyword>
<dbReference type="AlphaFoldDB" id="A0AAU9T9N6"/>
<dbReference type="InterPro" id="IPR050636">
    <property type="entry name" value="C2H2-ZF_domain-containing"/>
</dbReference>
<organism evidence="12 13">
    <name type="scientific">Euphydryas editha</name>
    <name type="common">Edith's checkerspot</name>
    <dbReference type="NCBI Taxonomy" id="104508"/>
    <lineage>
        <taxon>Eukaryota</taxon>
        <taxon>Metazoa</taxon>
        <taxon>Ecdysozoa</taxon>
        <taxon>Arthropoda</taxon>
        <taxon>Hexapoda</taxon>
        <taxon>Insecta</taxon>
        <taxon>Pterygota</taxon>
        <taxon>Neoptera</taxon>
        <taxon>Endopterygota</taxon>
        <taxon>Lepidoptera</taxon>
        <taxon>Glossata</taxon>
        <taxon>Ditrysia</taxon>
        <taxon>Papilionoidea</taxon>
        <taxon>Nymphalidae</taxon>
        <taxon>Nymphalinae</taxon>
        <taxon>Euphydryas</taxon>
    </lineage>
</organism>
<sequence>MPFTNAERRKNYRNRKKAPKIKKPPKTSTERTRLHRWRKKQLAQGSKLSANEVLYTPSTSISQTIYEPSPQPFTTGIDTSNVRPQIKEERENPKNNLDIEIEIPSLKLNMEMEHENEIKEEIKIEENNLQCRICLSVGRRMFPLEECEEIYKKLLFDNYQYREENWFSTVQVCWECHAILKSVDRFQRKVRTAHDMLQSHQNDVSLSTLTTVVFSDSIPDPIYPMETDKQTGQINSEIDTDENSEDNELLIDREKIKDKLTRKTNIVTTESKFKVIEGVESFRRIDFDLDIVKEVLDERKNEESYKRSRFKCSTCILSFDNKNELNEHNRECHDEKIGTHVCDLCQCRFSESVQLISHSRSHCSEFYCRLCSYRCSSEEDRDRHGRTHQSAIECLECGQLFEHRRQFHKHYKESHATFTCYHCGLIFKMMSALVEHISKKHKKTERKVCDDKGFQGPSSEFAYCVQCDLKLSDNESYKWHLANSVRHNPNNTSVRFSCPRCDKTFTKKIYLKNHYALFHLKLIKFKCVDCEKYFGRNGDLTRHRRQFHDDVPPPKN</sequence>
<evidence type="ECO:0000313" key="13">
    <source>
        <dbReference type="Proteomes" id="UP001153954"/>
    </source>
</evidence>
<feature type="domain" description="C2H2-type" evidence="11">
    <location>
        <begin position="392"/>
        <end position="416"/>
    </location>
</feature>
<keyword evidence="4 9" id="KW-0863">Zinc-finger</keyword>
<evidence type="ECO:0000256" key="10">
    <source>
        <dbReference type="SAM" id="MobiDB-lite"/>
    </source>
</evidence>
<dbReference type="SMART" id="SM00868">
    <property type="entry name" value="zf-AD"/>
    <property type="match status" value="1"/>
</dbReference>
<dbReference type="GO" id="GO:0008270">
    <property type="term" value="F:zinc ion binding"/>
    <property type="evidence" value="ECO:0007669"/>
    <property type="project" value="UniProtKB-KW"/>
</dbReference>
<feature type="domain" description="C2H2-type" evidence="11">
    <location>
        <begin position="340"/>
        <end position="367"/>
    </location>
</feature>
<dbReference type="InterPro" id="IPR036236">
    <property type="entry name" value="Znf_C2H2_sf"/>
</dbReference>
<evidence type="ECO:0000256" key="6">
    <source>
        <dbReference type="ARBA" id="ARBA00023015"/>
    </source>
</evidence>
<feature type="domain" description="C2H2-type" evidence="11">
    <location>
        <begin position="418"/>
        <end position="446"/>
    </location>
</feature>
<keyword evidence="8" id="KW-0539">Nucleus</keyword>
<dbReference type="EMBL" id="CAKOGL010000001">
    <property type="protein sequence ID" value="CAH2083755.1"/>
    <property type="molecule type" value="Genomic_DNA"/>
</dbReference>
<keyword evidence="6" id="KW-0805">Transcription regulation</keyword>
<dbReference type="GO" id="GO:0005634">
    <property type="term" value="C:nucleus"/>
    <property type="evidence" value="ECO:0007669"/>
    <property type="project" value="UniProtKB-SubCell"/>
</dbReference>
<evidence type="ECO:0000256" key="3">
    <source>
        <dbReference type="ARBA" id="ARBA00022737"/>
    </source>
</evidence>
<dbReference type="Gene3D" id="3.30.160.60">
    <property type="entry name" value="Classic Zinc Finger"/>
    <property type="match status" value="3"/>
</dbReference>
<name>A0AAU9T9N6_EUPED</name>
<evidence type="ECO:0000256" key="5">
    <source>
        <dbReference type="ARBA" id="ARBA00022833"/>
    </source>
</evidence>
<keyword evidence="13" id="KW-1185">Reference proteome</keyword>
<accession>A0AAU9T9N6</accession>
<comment type="subcellular location">
    <subcellularLocation>
        <location evidence="1">Nucleus</location>
    </subcellularLocation>
</comment>
<dbReference type="InterPro" id="IPR013087">
    <property type="entry name" value="Znf_C2H2_type"/>
</dbReference>
<keyword evidence="3" id="KW-0677">Repeat</keyword>
<evidence type="ECO:0000259" key="11">
    <source>
        <dbReference type="PROSITE" id="PS50157"/>
    </source>
</evidence>
<keyword evidence="7" id="KW-0804">Transcription</keyword>
<proteinExistence type="predicted"/>
<gene>
    <name evidence="12" type="ORF">EEDITHA_LOCUS395</name>
</gene>
<dbReference type="SMART" id="SM00355">
    <property type="entry name" value="ZnF_C2H2"/>
    <property type="match status" value="8"/>
</dbReference>
<evidence type="ECO:0000256" key="2">
    <source>
        <dbReference type="ARBA" id="ARBA00022723"/>
    </source>
</evidence>
<evidence type="ECO:0000313" key="12">
    <source>
        <dbReference type="EMBL" id="CAH2083755.1"/>
    </source>
</evidence>
<dbReference type="PROSITE" id="PS00028">
    <property type="entry name" value="ZINC_FINGER_C2H2_1"/>
    <property type="match status" value="6"/>
</dbReference>
<dbReference type="Proteomes" id="UP001153954">
    <property type="component" value="Unassembled WGS sequence"/>
</dbReference>
<feature type="domain" description="C2H2-type" evidence="11">
    <location>
        <begin position="496"/>
        <end position="519"/>
    </location>
</feature>
<dbReference type="InterPro" id="IPR012934">
    <property type="entry name" value="Znf_AD"/>
</dbReference>
<protein>
    <recommendedName>
        <fullName evidence="11">C2H2-type domain-containing protein</fullName>
    </recommendedName>
</protein>
<dbReference type="Pfam" id="PF00096">
    <property type="entry name" value="zf-C2H2"/>
    <property type="match status" value="2"/>
</dbReference>
<evidence type="ECO:0000256" key="8">
    <source>
        <dbReference type="ARBA" id="ARBA00023242"/>
    </source>
</evidence>
<dbReference type="SUPFAM" id="SSF57667">
    <property type="entry name" value="beta-beta-alpha zinc fingers"/>
    <property type="match status" value="2"/>
</dbReference>
<feature type="domain" description="C2H2-type" evidence="11">
    <location>
        <begin position="525"/>
        <end position="553"/>
    </location>
</feature>
<dbReference type="PANTHER" id="PTHR47772">
    <property type="entry name" value="ZINC FINGER PROTEIN 200"/>
    <property type="match status" value="1"/>
</dbReference>
<reference evidence="12" key="1">
    <citation type="submission" date="2022-03" db="EMBL/GenBank/DDBJ databases">
        <authorList>
            <person name="Tunstrom K."/>
        </authorList>
    </citation>
    <scope>NUCLEOTIDE SEQUENCE</scope>
</reference>
<evidence type="ECO:0000256" key="4">
    <source>
        <dbReference type="ARBA" id="ARBA00022771"/>
    </source>
</evidence>
<evidence type="ECO:0000256" key="1">
    <source>
        <dbReference type="ARBA" id="ARBA00004123"/>
    </source>
</evidence>